<protein>
    <recommendedName>
        <fullName evidence="1">N-acetyltransferase domain-containing protein</fullName>
    </recommendedName>
</protein>
<keyword evidence="3" id="KW-1185">Reference proteome</keyword>
<sequence length="169" mass="18990">MTAYERTTARLRLRRAERTDLDAFHALEIAIRREEEPPRDPPSRETSAKYLNAFVEVWEAGELGYWTMLHEGRIAGFGGIRLITGDHGPHWNLYYRIDPALHGRGLATEMAREALALAAEIRPQWPVMVETRPGNAAAITVAERAGLTRRPYADGDPYVVLVKNPETAA</sequence>
<accession>A0ABN2QB87</accession>
<evidence type="ECO:0000313" key="2">
    <source>
        <dbReference type="EMBL" id="GAA1947368.1"/>
    </source>
</evidence>
<name>A0ABN2QB87_9PSEU</name>
<evidence type="ECO:0000259" key="1">
    <source>
        <dbReference type="PROSITE" id="PS51186"/>
    </source>
</evidence>
<dbReference type="RefSeq" id="WP_344414789.1">
    <property type="nucleotide sequence ID" value="NZ_BAAANN010000004.1"/>
</dbReference>
<feature type="domain" description="N-acetyltransferase" evidence="1">
    <location>
        <begin position="11"/>
        <end position="166"/>
    </location>
</feature>
<proteinExistence type="predicted"/>
<dbReference type="Proteomes" id="UP001501116">
    <property type="component" value="Unassembled WGS sequence"/>
</dbReference>
<dbReference type="PANTHER" id="PTHR43792">
    <property type="entry name" value="GNAT FAMILY, PUTATIVE (AFU_ORTHOLOGUE AFUA_3G00765)-RELATED-RELATED"/>
    <property type="match status" value="1"/>
</dbReference>
<dbReference type="InterPro" id="IPR000182">
    <property type="entry name" value="GNAT_dom"/>
</dbReference>
<dbReference type="EMBL" id="BAAANN010000004">
    <property type="protein sequence ID" value="GAA1947368.1"/>
    <property type="molecule type" value="Genomic_DNA"/>
</dbReference>
<organism evidence="2 3">
    <name type="scientific">Amycolatopsis minnesotensis</name>
    <dbReference type="NCBI Taxonomy" id="337894"/>
    <lineage>
        <taxon>Bacteria</taxon>
        <taxon>Bacillati</taxon>
        <taxon>Actinomycetota</taxon>
        <taxon>Actinomycetes</taxon>
        <taxon>Pseudonocardiales</taxon>
        <taxon>Pseudonocardiaceae</taxon>
        <taxon>Amycolatopsis</taxon>
    </lineage>
</organism>
<dbReference type="PROSITE" id="PS51186">
    <property type="entry name" value="GNAT"/>
    <property type="match status" value="1"/>
</dbReference>
<reference evidence="2 3" key="1">
    <citation type="journal article" date="2019" name="Int. J. Syst. Evol. Microbiol.">
        <title>The Global Catalogue of Microorganisms (GCM) 10K type strain sequencing project: providing services to taxonomists for standard genome sequencing and annotation.</title>
        <authorList>
            <consortium name="The Broad Institute Genomics Platform"/>
            <consortium name="The Broad Institute Genome Sequencing Center for Infectious Disease"/>
            <person name="Wu L."/>
            <person name="Ma J."/>
        </authorList>
    </citation>
    <scope>NUCLEOTIDE SEQUENCE [LARGE SCALE GENOMIC DNA]</scope>
    <source>
        <strain evidence="2 3">JCM 14545</strain>
    </source>
</reference>
<dbReference type="PANTHER" id="PTHR43792:SF1">
    <property type="entry name" value="N-ACETYLTRANSFERASE DOMAIN-CONTAINING PROTEIN"/>
    <property type="match status" value="1"/>
</dbReference>
<dbReference type="InterPro" id="IPR016181">
    <property type="entry name" value="Acyl_CoA_acyltransferase"/>
</dbReference>
<comment type="caution">
    <text evidence="2">The sequence shown here is derived from an EMBL/GenBank/DDBJ whole genome shotgun (WGS) entry which is preliminary data.</text>
</comment>
<dbReference type="Gene3D" id="3.40.630.30">
    <property type="match status" value="1"/>
</dbReference>
<gene>
    <name evidence="2" type="ORF">GCM10009754_14380</name>
</gene>
<dbReference type="InterPro" id="IPR051531">
    <property type="entry name" value="N-acetyltransferase"/>
</dbReference>
<dbReference type="SUPFAM" id="SSF55729">
    <property type="entry name" value="Acyl-CoA N-acyltransferases (Nat)"/>
    <property type="match status" value="1"/>
</dbReference>
<dbReference type="Pfam" id="PF13302">
    <property type="entry name" value="Acetyltransf_3"/>
    <property type="match status" value="1"/>
</dbReference>
<evidence type="ECO:0000313" key="3">
    <source>
        <dbReference type="Proteomes" id="UP001501116"/>
    </source>
</evidence>